<name>A0A225E0N1_9BACT</name>
<comment type="similarity">
    <text evidence="1">Belongs to the metallophosphoesterase superfamily. YfcE family.</text>
</comment>
<dbReference type="Pfam" id="PF12850">
    <property type="entry name" value="Metallophos_2"/>
    <property type="match status" value="1"/>
</dbReference>
<dbReference type="EMBL" id="NIDE01000004">
    <property type="protein sequence ID" value="OWK43049.1"/>
    <property type="molecule type" value="Genomic_DNA"/>
</dbReference>
<dbReference type="PANTHER" id="PTHR42850:SF2">
    <property type="entry name" value="BLL5683 PROTEIN"/>
    <property type="match status" value="1"/>
</dbReference>
<dbReference type="OrthoDB" id="9800565at2"/>
<feature type="domain" description="Calcineurin-like phosphoesterase" evidence="3">
    <location>
        <begin position="1"/>
        <end position="187"/>
    </location>
</feature>
<feature type="compositionally biased region" description="Low complexity" evidence="2">
    <location>
        <begin position="251"/>
        <end position="272"/>
    </location>
</feature>
<feature type="compositionally biased region" description="Polar residues" evidence="2">
    <location>
        <begin position="276"/>
        <end position="285"/>
    </location>
</feature>
<dbReference type="AlphaFoldDB" id="A0A225E0N1"/>
<comment type="caution">
    <text evidence="4">The sequence shown here is derived from an EMBL/GenBank/DDBJ whole genome shotgun (WGS) entry which is preliminary data.</text>
</comment>
<evidence type="ECO:0000259" key="3">
    <source>
        <dbReference type="Pfam" id="PF12850"/>
    </source>
</evidence>
<dbReference type="InterPro" id="IPR029052">
    <property type="entry name" value="Metallo-depent_PP-like"/>
</dbReference>
<keyword evidence="5" id="KW-1185">Reference proteome</keyword>
<dbReference type="Proteomes" id="UP000214646">
    <property type="component" value="Unassembled WGS sequence"/>
</dbReference>
<dbReference type="RefSeq" id="WP_088253957.1">
    <property type="nucleotide sequence ID" value="NZ_NIDE01000004.1"/>
</dbReference>
<reference evidence="5" key="1">
    <citation type="submission" date="2017-06" db="EMBL/GenBank/DDBJ databases">
        <title>Genome analysis of Fimbriiglobus ruber SP5, the first member of the order Planctomycetales with confirmed chitinolytic capability.</title>
        <authorList>
            <person name="Ravin N.V."/>
            <person name="Rakitin A.L."/>
            <person name="Ivanova A.A."/>
            <person name="Beletsky A.V."/>
            <person name="Kulichevskaya I.S."/>
            <person name="Mardanov A.V."/>
            <person name="Dedysh S.N."/>
        </authorList>
    </citation>
    <scope>NUCLEOTIDE SEQUENCE [LARGE SCALE GENOMIC DNA]</scope>
    <source>
        <strain evidence="5">SP5</strain>
    </source>
</reference>
<proteinExistence type="inferred from homology"/>
<evidence type="ECO:0000313" key="5">
    <source>
        <dbReference type="Proteomes" id="UP000214646"/>
    </source>
</evidence>
<dbReference type="SUPFAM" id="SSF56300">
    <property type="entry name" value="Metallo-dependent phosphatases"/>
    <property type="match status" value="1"/>
</dbReference>
<dbReference type="PANTHER" id="PTHR42850">
    <property type="entry name" value="METALLOPHOSPHOESTERASE"/>
    <property type="match status" value="1"/>
</dbReference>
<accession>A0A225E0N1</accession>
<dbReference type="Gene3D" id="3.60.21.10">
    <property type="match status" value="1"/>
</dbReference>
<protein>
    <recommendedName>
        <fullName evidence="3">Calcineurin-like phosphoesterase domain-containing protein</fullName>
    </recommendedName>
</protein>
<evidence type="ECO:0000313" key="4">
    <source>
        <dbReference type="EMBL" id="OWK43049.1"/>
    </source>
</evidence>
<sequence>MRILIVSDIHANPAALAAVREPHDVCLCLGDLVEYGPSPTPCLAWVREHAKHTVRGNHDHGVAQGVDVQGVSGFRYLTMASRQSTATQLGADDRRYLARLPTSVMTTIGGKRFLLVHASPRDPLDEYVPTDPAAWAAQLNGLRVDYLCVGHTHQQFTLAAGGTTVVNPGSIGLQRDGDPRARYAVIDDDKVELKRAEYDVDKTIAAVHATDMSPLAKRMLADVYRTGRYVHPPELPLPPAMTNGAYKNGYHANGNGHSVNGNGHSANGNGHAKPTDTGNKNTDAA</sequence>
<gene>
    <name evidence="4" type="ORF">FRUB_02648</name>
</gene>
<evidence type="ECO:0000256" key="2">
    <source>
        <dbReference type="SAM" id="MobiDB-lite"/>
    </source>
</evidence>
<dbReference type="InterPro" id="IPR024654">
    <property type="entry name" value="Calcineurin-like_PHP_lpxH"/>
</dbReference>
<dbReference type="GO" id="GO:0016791">
    <property type="term" value="F:phosphatase activity"/>
    <property type="evidence" value="ECO:0007669"/>
    <property type="project" value="TreeGrafter"/>
</dbReference>
<dbReference type="GO" id="GO:0005737">
    <property type="term" value="C:cytoplasm"/>
    <property type="evidence" value="ECO:0007669"/>
    <property type="project" value="TreeGrafter"/>
</dbReference>
<dbReference type="InterPro" id="IPR050126">
    <property type="entry name" value="Ap4A_hydrolase"/>
</dbReference>
<organism evidence="4 5">
    <name type="scientific">Fimbriiglobus ruber</name>
    <dbReference type="NCBI Taxonomy" id="1908690"/>
    <lineage>
        <taxon>Bacteria</taxon>
        <taxon>Pseudomonadati</taxon>
        <taxon>Planctomycetota</taxon>
        <taxon>Planctomycetia</taxon>
        <taxon>Gemmatales</taxon>
        <taxon>Gemmataceae</taxon>
        <taxon>Fimbriiglobus</taxon>
    </lineage>
</organism>
<feature type="region of interest" description="Disordered" evidence="2">
    <location>
        <begin position="246"/>
        <end position="285"/>
    </location>
</feature>
<evidence type="ECO:0000256" key="1">
    <source>
        <dbReference type="ARBA" id="ARBA00008950"/>
    </source>
</evidence>